<dbReference type="Pfam" id="PF01042">
    <property type="entry name" value="Ribonuc_L-PSP"/>
    <property type="match status" value="1"/>
</dbReference>
<dbReference type="EMBL" id="RBKS01000001">
    <property type="protein sequence ID" value="RKR75036.1"/>
    <property type="molecule type" value="Genomic_DNA"/>
</dbReference>
<dbReference type="PANTHER" id="PTHR11803:SF39">
    <property type="entry name" value="2-IMINOBUTANOATE_2-IMINOPROPANOATE DEAMINASE"/>
    <property type="match status" value="1"/>
</dbReference>
<comment type="similarity">
    <text evidence="1">Belongs to the RutC family.</text>
</comment>
<protein>
    <submittedName>
        <fullName evidence="2">2-iminobutanoate/2-iminopropanoate deaminase</fullName>
    </submittedName>
</protein>
<comment type="caution">
    <text evidence="2">The sequence shown here is derived from an EMBL/GenBank/DDBJ whole genome shotgun (WGS) entry which is preliminary data.</text>
</comment>
<dbReference type="NCBIfam" id="TIGR00004">
    <property type="entry name" value="Rid family detoxifying hydrolase"/>
    <property type="match status" value="1"/>
</dbReference>
<dbReference type="Gene3D" id="3.30.1330.40">
    <property type="entry name" value="RutC-like"/>
    <property type="match status" value="1"/>
</dbReference>
<dbReference type="Proteomes" id="UP000280008">
    <property type="component" value="Unassembled WGS sequence"/>
</dbReference>
<dbReference type="SUPFAM" id="SSF55298">
    <property type="entry name" value="YjgF-like"/>
    <property type="match status" value="1"/>
</dbReference>
<dbReference type="InterPro" id="IPR035959">
    <property type="entry name" value="RutC-like_sf"/>
</dbReference>
<dbReference type="CDD" id="cd00448">
    <property type="entry name" value="YjgF_YER057c_UK114_family"/>
    <property type="match status" value="1"/>
</dbReference>
<dbReference type="GO" id="GO:0005829">
    <property type="term" value="C:cytosol"/>
    <property type="evidence" value="ECO:0007669"/>
    <property type="project" value="TreeGrafter"/>
</dbReference>
<evidence type="ECO:0000313" key="2">
    <source>
        <dbReference type="EMBL" id="RKR75036.1"/>
    </source>
</evidence>
<reference evidence="2 3" key="1">
    <citation type="submission" date="2018-10" db="EMBL/GenBank/DDBJ databases">
        <title>Sequencing the genomes of 1000 actinobacteria strains.</title>
        <authorList>
            <person name="Klenk H.-P."/>
        </authorList>
    </citation>
    <scope>NUCLEOTIDE SEQUENCE [LARGE SCALE GENOMIC DNA]</scope>
    <source>
        <strain evidence="2 3">DSM 17894</strain>
    </source>
</reference>
<proteinExistence type="inferred from homology"/>
<dbReference type="RefSeq" id="WP_121369878.1">
    <property type="nucleotide sequence ID" value="NZ_RBKS01000001.1"/>
</dbReference>
<keyword evidence="3" id="KW-1185">Reference proteome</keyword>
<dbReference type="OrthoDB" id="9815126at2"/>
<organism evidence="2 3">
    <name type="scientific">Frondihabitans australicus</name>
    <dbReference type="NCBI Taxonomy" id="386892"/>
    <lineage>
        <taxon>Bacteria</taxon>
        <taxon>Bacillati</taxon>
        <taxon>Actinomycetota</taxon>
        <taxon>Actinomycetes</taxon>
        <taxon>Micrococcales</taxon>
        <taxon>Microbacteriaceae</taxon>
        <taxon>Frondihabitans</taxon>
    </lineage>
</organism>
<dbReference type="GO" id="GO:0019239">
    <property type="term" value="F:deaminase activity"/>
    <property type="evidence" value="ECO:0007669"/>
    <property type="project" value="TreeGrafter"/>
</dbReference>
<sequence length="129" mass="13461">MTRHTISADTAPAAVGPYSHAASGTPDGLLFLSGQTPIDPASGALVEGGIELQTRRIFANLAEVLAAATLTLDDVVKASVYLTSMDDFAEMNKVYGEVFTEPYPARTTVAVAALPLGAKVEIEVVAARR</sequence>
<dbReference type="InterPro" id="IPR006056">
    <property type="entry name" value="RidA"/>
</dbReference>
<dbReference type="PANTHER" id="PTHR11803">
    <property type="entry name" value="2-IMINOBUTANOATE/2-IMINOPROPANOATE DEAMINASE RIDA"/>
    <property type="match status" value="1"/>
</dbReference>
<gene>
    <name evidence="2" type="ORF">C8E83_2171</name>
</gene>
<name>A0A495IIV5_9MICO</name>
<evidence type="ECO:0000313" key="3">
    <source>
        <dbReference type="Proteomes" id="UP000280008"/>
    </source>
</evidence>
<dbReference type="AlphaFoldDB" id="A0A495IIV5"/>
<dbReference type="InterPro" id="IPR006175">
    <property type="entry name" value="YjgF/YER057c/UK114"/>
</dbReference>
<accession>A0A495IIV5</accession>
<evidence type="ECO:0000256" key="1">
    <source>
        <dbReference type="ARBA" id="ARBA00010552"/>
    </source>
</evidence>
<dbReference type="FunFam" id="3.30.1330.40:FF:000001">
    <property type="entry name" value="L-PSP family endoribonuclease"/>
    <property type="match status" value="1"/>
</dbReference>